<keyword evidence="1" id="KW-0472">Membrane</keyword>
<proteinExistence type="predicted"/>
<sequence length="77" mass="8676">MYSCFSCTTYSMVSKVDQEAKKLQEKWQKQIQFNKGKVGKFKRSSSNMEDDGASSAILLLACLAFCTFLPCPVYNSD</sequence>
<dbReference type="PANTHER" id="PTHR38398">
    <property type="entry name" value="EXPRESSED PROTEIN"/>
    <property type="match status" value="1"/>
</dbReference>
<protein>
    <recommendedName>
        <fullName evidence="4">Transmembrane protein</fullName>
    </recommendedName>
</protein>
<dbReference type="Proteomes" id="UP001359559">
    <property type="component" value="Unassembled WGS sequence"/>
</dbReference>
<accession>A0AAN9PL46</accession>
<name>A0AAN9PL46_CLITE</name>
<keyword evidence="1" id="KW-0812">Transmembrane</keyword>
<dbReference type="PANTHER" id="PTHR38398:SF1">
    <property type="entry name" value="EXPRESSED PROTEIN"/>
    <property type="match status" value="1"/>
</dbReference>
<dbReference type="EMBL" id="JAYKXN010000003">
    <property type="protein sequence ID" value="KAK7302211.1"/>
    <property type="molecule type" value="Genomic_DNA"/>
</dbReference>
<evidence type="ECO:0008006" key="4">
    <source>
        <dbReference type="Google" id="ProtNLM"/>
    </source>
</evidence>
<reference evidence="2 3" key="1">
    <citation type="submission" date="2024-01" db="EMBL/GenBank/DDBJ databases">
        <title>The genomes of 5 underutilized Papilionoideae crops provide insights into root nodulation and disease resistance.</title>
        <authorList>
            <person name="Yuan L."/>
        </authorList>
    </citation>
    <scope>NUCLEOTIDE SEQUENCE [LARGE SCALE GENOMIC DNA]</scope>
    <source>
        <strain evidence="2">LY-2023</strain>
        <tissue evidence="2">Leaf</tissue>
    </source>
</reference>
<keyword evidence="1" id="KW-1133">Transmembrane helix</keyword>
<dbReference type="AlphaFoldDB" id="A0AAN9PL46"/>
<comment type="caution">
    <text evidence="2">The sequence shown here is derived from an EMBL/GenBank/DDBJ whole genome shotgun (WGS) entry which is preliminary data.</text>
</comment>
<evidence type="ECO:0000256" key="1">
    <source>
        <dbReference type="SAM" id="Phobius"/>
    </source>
</evidence>
<organism evidence="2 3">
    <name type="scientific">Clitoria ternatea</name>
    <name type="common">Butterfly pea</name>
    <dbReference type="NCBI Taxonomy" id="43366"/>
    <lineage>
        <taxon>Eukaryota</taxon>
        <taxon>Viridiplantae</taxon>
        <taxon>Streptophyta</taxon>
        <taxon>Embryophyta</taxon>
        <taxon>Tracheophyta</taxon>
        <taxon>Spermatophyta</taxon>
        <taxon>Magnoliopsida</taxon>
        <taxon>eudicotyledons</taxon>
        <taxon>Gunneridae</taxon>
        <taxon>Pentapetalae</taxon>
        <taxon>rosids</taxon>
        <taxon>fabids</taxon>
        <taxon>Fabales</taxon>
        <taxon>Fabaceae</taxon>
        <taxon>Papilionoideae</taxon>
        <taxon>50 kb inversion clade</taxon>
        <taxon>NPAAA clade</taxon>
        <taxon>indigoferoid/millettioid clade</taxon>
        <taxon>Phaseoleae</taxon>
        <taxon>Clitoria</taxon>
    </lineage>
</organism>
<keyword evidence="3" id="KW-1185">Reference proteome</keyword>
<evidence type="ECO:0000313" key="2">
    <source>
        <dbReference type="EMBL" id="KAK7302211.1"/>
    </source>
</evidence>
<feature type="transmembrane region" description="Helical" evidence="1">
    <location>
        <begin position="53"/>
        <end position="74"/>
    </location>
</feature>
<gene>
    <name evidence="2" type="ORF">RJT34_13095</name>
</gene>
<evidence type="ECO:0000313" key="3">
    <source>
        <dbReference type="Proteomes" id="UP001359559"/>
    </source>
</evidence>